<gene>
    <name evidence="3" type="ORF">EH214_02251</name>
    <name evidence="2" type="ORF">ERS852457_03819</name>
</gene>
<reference evidence="3 5" key="2">
    <citation type="journal article" date="2019" name="Nat. Commun.">
        <title>Gram positive-like bacteriocins with broad spectrum anti-Bacteroidales activity encoded on mobile elements of the human gut microbiota.</title>
        <authorList>
            <person name="Bechon N."/>
            <person name="Coyne M.J.Jr."/>
            <person name="Laclare-Mceneany V."/>
            <person name="Chatzidaki-Livanis M."/>
            <person name="Ghigo J.-M."/>
            <person name="Comstock L.E."/>
        </authorList>
    </citation>
    <scope>NUCLEOTIDE SEQUENCE [LARGE SCALE GENOMIC DNA]</scope>
    <source>
        <strain evidence="3 5">CL01T12C17</strain>
    </source>
</reference>
<evidence type="ECO:0000313" key="4">
    <source>
        <dbReference type="Proteomes" id="UP000095333"/>
    </source>
</evidence>
<name>A0A174M574_PHOVU</name>
<evidence type="ECO:0000313" key="3">
    <source>
        <dbReference type="EMBL" id="TSE48497.1"/>
    </source>
</evidence>
<evidence type="ECO:0000256" key="1">
    <source>
        <dbReference type="SAM" id="MobiDB-lite"/>
    </source>
</evidence>
<dbReference type="Proteomes" id="UP000095333">
    <property type="component" value="Unassembled WGS sequence"/>
</dbReference>
<dbReference type="Proteomes" id="UP000408523">
    <property type="component" value="Unassembled WGS sequence"/>
</dbReference>
<dbReference type="EMBL" id="CYZI01000039">
    <property type="protein sequence ID" value="CUP28929.1"/>
    <property type="molecule type" value="Genomic_DNA"/>
</dbReference>
<evidence type="ECO:0000313" key="2">
    <source>
        <dbReference type="EMBL" id="CUP28929.1"/>
    </source>
</evidence>
<feature type="region of interest" description="Disordered" evidence="1">
    <location>
        <begin position="30"/>
        <end position="59"/>
    </location>
</feature>
<organism evidence="2 4">
    <name type="scientific">Phocaeicola vulgatus</name>
    <name type="common">Bacteroides vulgatus</name>
    <dbReference type="NCBI Taxonomy" id="821"/>
    <lineage>
        <taxon>Bacteria</taxon>
        <taxon>Pseudomonadati</taxon>
        <taxon>Bacteroidota</taxon>
        <taxon>Bacteroidia</taxon>
        <taxon>Bacteroidales</taxon>
        <taxon>Bacteroidaceae</taxon>
        <taxon>Phocaeicola</taxon>
    </lineage>
</organism>
<evidence type="ECO:0000313" key="5">
    <source>
        <dbReference type="Proteomes" id="UP000408523"/>
    </source>
</evidence>
<protein>
    <submittedName>
        <fullName evidence="2">Uncharacterized protein</fullName>
    </submittedName>
</protein>
<proteinExistence type="predicted"/>
<dbReference type="EMBL" id="RWHZ01000027">
    <property type="protein sequence ID" value="TSE48497.1"/>
    <property type="molecule type" value="Genomic_DNA"/>
</dbReference>
<sequence>MSLPSVHSLQKKETKKGMLMFISMPWTMATGTASGPEQRAMAAREMSEEPMPAAEIGAR</sequence>
<accession>A0A174M574</accession>
<reference evidence="2 4" key="1">
    <citation type="submission" date="2015-09" db="EMBL/GenBank/DDBJ databases">
        <authorList>
            <consortium name="Pathogen Informatics"/>
        </authorList>
    </citation>
    <scope>NUCLEOTIDE SEQUENCE [LARGE SCALE GENOMIC DNA]</scope>
    <source>
        <strain evidence="2 4">2789STDY5834842</strain>
    </source>
</reference>
<dbReference type="AlphaFoldDB" id="A0A174M574"/>